<accession>A0A0R1GJ93</accession>
<feature type="binding site" evidence="13">
    <location>
        <begin position="233"/>
        <end position="235"/>
    </location>
    <ligand>
        <name>substrate</name>
    </ligand>
</feature>
<evidence type="ECO:0000256" key="6">
    <source>
        <dbReference type="ARBA" id="ARBA00022759"/>
    </source>
</evidence>
<feature type="domain" description="Metallo-beta-lactamase" evidence="15">
    <location>
        <begin position="20"/>
        <end position="216"/>
    </location>
</feature>
<dbReference type="InterPro" id="IPR030854">
    <property type="entry name" value="RNase_J_bac"/>
</dbReference>
<dbReference type="GO" id="GO:0003723">
    <property type="term" value="F:RNA binding"/>
    <property type="evidence" value="ECO:0007669"/>
    <property type="project" value="UniProtKB-UniRule"/>
</dbReference>
<feature type="binding site" evidence="14">
    <location>
        <position position="77"/>
    </location>
    <ligand>
        <name>Zn(2+)</name>
        <dbReference type="ChEBI" id="CHEBI:29105"/>
        <label>1</label>
        <note>catalytic</note>
    </ligand>
</feature>
<dbReference type="InterPro" id="IPR011108">
    <property type="entry name" value="RMMBL"/>
</dbReference>
<dbReference type="GO" id="GO:0006364">
    <property type="term" value="P:rRNA processing"/>
    <property type="evidence" value="ECO:0007669"/>
    <property type="project" value="UniProtKB-UniRule"/>
</dbReference>
<proteinExistence type="inferred from homology"/>
<dbReference type="InterPro" id="IPR055132">
    <property type="entry name" value="RNase_J_b_CASP"/>
</dbReference>
<keyword evidence="4 11" id="KW-0540">Nuclease</keyword>
<dbReference type="AlphaFoldDB" id="A0A0R1GJ93"/>
<dbReference type="HAMAP" id="MF_01491">
    <property type="entry name" value="RNase_J_bact"/>
    <property type="match status" value="1"/>
</dbReference>
<comment type="similarity">
    <text evidence="11">Belongs to the metallo-beta-lactamase superfamily. RNA-metabolizing metallo-beta-lactamase-like family. Bacterial RNase J subfamily.</text>
</comment>
<keyword evidence="9 11" id="KW-0269">Exonuclease</keyword>
<keyword evidence="8 14" id="KW-0862">Zinc</keyword>
<sequence length="564" mass="63107">MNLLESQIKIMPLGGVRENGKNMYAVEVDDEIFILDCGLMYPENELLGIDVVIPDFTYLIENADRIAGIFLTHGHADAIGALPYFLSQKQVPVYGSELTIALAKLNVNGYAGSRKFKNFHTVTKNSRLKFKHAQVSFFKTTHSIPDSLGISIKTSAGQIVYTGDFKFDQAADPTYQTDFARLAQIGQQGVLALISDSANAESPYEMASERDISAYILDTFKYHEGRIIVASVASNIARIQQVIDAAYESKRRVVLTGRDLEKIVRTAMRLNRLTLPDPDIIVPVKQLKTLAPEETVILETGRMGEPIKALQRMATSRHRLVKIKAGDLVFITTTPSHAMETTVAKTRDMIYRAGGEVKAIGDDIHASGHANKTDLQLMLNLTRPKYVIPVQGEYRLLAAHADIAHETGIPYENIFITSKGDVLRYEDQQMRLANQIEVGNTMIDGIGVGDIGNIVLRDRKILSEDGIFIAVVTINRKKRTIVSKPQITTRGFVYVKTSRDLMNESAEIVTQKVQANLDNKEFDWSHLKQDIREGLSGFLFEQTKRRPVILPVIMEVNQNRHHRN</sequence>
<dbReference type="EMBL" id="AZDA01000093">
    <property type="protein sequence ID" value="KRK34117.1"/>
    <property type="molecule type" value="Genomic_DNA"/>
</dbReference>
<feature type="binding site" evidence="14">
    <location>
        <position position="50"/>
    </location>
    <ligand>
        <name>Ca(2+)</name>
        <dbReference type="ChEBI" id="CHEBI:29108"/>
    </ligand>
</feature>
<evidence type="ECO:0000256" key="8">
    <source>
        <dbReference type="ARBA" id="ARBA00022833"/>
    </source>
</evidence>
<dbReference type="GO" id="GO:0008270">
    <property type="term" value="F:zinc ion binding"/>
    <property type="evidence" value="ECO:0007669"/>
    <property type="project" value="InterPro"/>
</dbReference>
<dbReference type="PATRIC" id="fig|1423726.3.peg.701"/>
<feature type="binding site" evidence="14">
    <location>
        <position position="73"/>
    </location>
    <ligand>
        <name>Zn(2+)</name>
        <dbReference type="ChEBI" id="CHEBI:29105"/>
        <label>1</label>
        <note>catalytic</note>
    </ligand>
</feature>
<comment type="caution">
    <text evidence="16">The sequence shown here is derived from an EMBL/GenBank/DDBJ whole genome shotgun (WGS) entry which is preliminary data.</text>
</comment>
<dbReference type="Proteomes" id="UP000051461">
    <property type="component" value="Unassembled WGS sequence"/>
</dbReference>
<keyword evidence="5 14" id="KW-0479">Metal-binding</keyword>
<comment type="cofactor">
    <cofactor evidence="14">
        <name>Ca(2+)</name>
        <dbReference type="ChEBI" id="CHEBI:29108"/>
    </cofactor>
    <text evidence="14">Binds 1 Ca(2+) cation per subunit. Seen in 1 crystal structure, it is not clear if it is physiologically important.</text>
</comment>
<evidence type="ECO:0000256" key="9">
    <source>
        <dbReference type="ARBA" id="ARBA00022839"/>
    </source>
</evidence>
<feature type="binding site" evidence="14">
    <location>
        <position position="142"/>
    </location>
    <ligand>
        <name>Zn(2+)</name>
        <dbReference type="ChEBI" id="CHEBI:29105"/>
        <label>1</label>
        <note>catalytic</note>
    </ligand>
</feature>
<dbReference type="Pfam" id="PF07521">
    <property type="entry name" value="RMMBL"/>
    <property type="match status" value="1"/>
</dbReference>
<dbReference type="InterPro" id="IPR001279">
    <property type="entry name" value="Metallo-B-lactamas"/>
</dbReference>
<reference evidence="16 17" key="1">
    <citation type="journal article" date="2015" name="Genome Announc.">
        <title>Expanding the biotechnology potential of lactobacilli through comparative genomics of 213 strains and associated genera.</title>
        <authorList>
            <person name="Sun Z."/>
            <person name="Harris H.M."/>
            <person name="McCann A."/>
            <person name="Guo C."/>
            <person name="Argimon S."/>
            <person name="Zhang W."/>
            <person name="Yang X."/>
            <person name="Jeffery I.B."/>
            <person name="Cooney J.C."/>
            <person name="Kagawa T.F."/>
            <person name="Liu W."/>
            <person name="Song Y."/>
            <person name="Salvetti E."/>
            <person name="Wrobel A."/>
            <person name="Rasinkangas P."/>
            <person name="Parkhill J."/>
            <person name="Rea M.C."/>
            <person name="O'Sullivan O."/>
            <person name="Ritari J."/>
            <person name="Douillard F.P."/>
            <person name="Paul Ross R."/>
            <person name="Yang R."/>
            <person name="Briner A.E."/>
            <person name="Felis G.E."/>
            <person name="de Vos W.M."/>
            <person name="Barrangou R."/>
            <person name="Klaenhammer T.R."/>
            <person name="Caufield P.W."/>
            <person name="Cui Y."/>
            <person name="Zhang H."/>
            <person name="O'Toole P.W."/>
        </authorList>
    </citation>
    <scope>NUCLEOTIDE SEQUENCE [LARGE SCALE GENOMIC DNA]</scope>
    <source>
        <strain evidence="16 17">DSM 20003</strain>
    </source>
</reference>
<comment type="cofactor">
    <cofactor evidence="14">
        <name>Zn(2+)</name>
        <dbReference type="ChEBI" id="CHEBI:29105"/>
    </cofactor>
    <text evidence="14">Binds 2 Zn(2+) ions per subunit. It is not clear if Zn(2+) or Mg(2+) is physiologically important.</text>
</comment>
<gene>
    <name evidence="11" type="primary">rnj</name>
    <name evidence="16" type="ORF">FC07_GL000679</name>
</gene>
<evidence type="ECO:0000313" key="17">
    <source>
        <dbReference type="Proteomes" id="UP000051461"/>
    </source>
</evidence>
<dbReference type="InterPro" id="IPR042173">
    <property type="entry name" value="RNase_J_2"/>
</dbReference>
<evidence type="ECO:0000256" key="13">
    <source>
        <dbReference type="PIRSR" id="PIRSR004803-2"/>
    </source>
</evidence>
<dbReference type="Pfam" id="PF22505">
    <property type="entry name" value="RNase_J_b_CASP"/>
    <property type="match status" value="1"/>
</dbReference>
<evidence type="ECO:0000256" key="12">
    <source>
        <dbReference type="PIRSR" id="PIRSR004803-1"/>
    </source>
</evidence>
<dbReference type="Gene3D" id="3.60.15.10">
    <property type="entry name" value="Ribonuclease Z/Hydroxyacylglutathione hydrolase-like"/>
    <property type="match status" value="1"/>
</dbReference>
<dbReference type="PANTHER" id="PTHR43694">
    <property type="entry name" value="RIBONUCLEASE J"/>
    <property type="match status" value="1"/>
</dbReference>
<feature type="binding site" evidence="11 13">
    <location>
        <begin position="365"/>
        <end position="369"/>
    </location>
    <ligand>
        <name>substrate</name>
    </ligand>
</feature>
<comment type="subcellular location">
    <subcellularLocation>
        <location evidence="1 11">Cytoplasm</location>
    </subcellularLocation>
</comment>
<dbReference type="Pfam" id="PF00753">
    <property type="entry name" value="Lactamase_B"/>
    <property type="match status" value="1"/>
</dbReference>
<dbReference type="GO" id="GO:0005737">
    <property type="term" value="C:cytoplasm"/>
    <property type="evidence" value="ECO:0007669"/>
    <property type="project" value="UniProtKB-SubCell"/>
</dbReference>
<evidence type="ECO:0000256" key="5">
    <source>
        <dbReference type="ARBA" id="ARBA00022723"/>
    </source>
</evidence>
<evidence type="ECO:0000259" key="15">
    <source>
        <dbReference type="SMART" id="SM00849"/>
    </source>
</evidence>
<feature type="binding site" evidence="14">
    <location>
        <position position="48"/>
    </location>
    <ligand>
        <name>Ca(2+)</name>
        <dbReference type="ChEBI" id="CHEBI:29108"/>
    </ligand>
</feature>
<keyword evidence="3 11" id="KW-0698">rRNA processing</keyword>
<keyword evidence="17" id="KW-1185">Reference proteome</keyword>
<comment type="subunit">
    <text evidence="11">Homodimer, may be a subunit of the RNA degradosome.</text>
</comment>
<evidence type="ECO:0000256" key="10">
    <source>
        <dbReference type="ARBA" id="ARBA00022884"/>
    </source>
</evidence>
<dbReference type="FunFam" id="3.10.20.580:FF:000001">
    <property type="entry name" value="Ribonuclease J"/>
    <property type="match status" value="1"/>
</dbReference>
<evidence type="ECO:0000256" key="14">
    <source>
        <dbReference type="PIRSR" id="PIRSR004803-3"/>
    </source>
</evidence>
<dbReference type="SUPFAM" id="SSF56281">
    <property type="entry name" value="Metallo-hydrolase/oxidoreductase"/>
    <property type="match status" value="1"/>
</dbReference>
<dbReference type="InterPro" id="IPR004613">
    <property type="entry name" value="RNase_J"/>
</dbReference>
<evidence type="ECO:0000256" key="4">
    <source>
        <dbReference type="ARBA" id="ARBA00022722"/>
    </source>
</evidence>
<evidence type="ECO:0000256" key="11">
    <source>
        <dbReference type="HAMAP-Rule" id="MF_01491"/>
    </source>
</evidence>
<dbReference type="STRING" id="1423726.FC07_GL000679"/>
<dbReference type="EC" id="3.1.-.-" evidence="11"/>
<feature type="binding site" evidence="14">
    <location>
        <position position="164"/>
    </location>
    <ligand>
        <name>Zn(2+)</name>
        <dbReference type="ChEBI" id="CHEBI:29105"/>
        <label>2</label>
        <note>catalytic</note>
    </ligand>
</feature>
<dbReference type="PIRSF" id="PIRSF004803">
    <property type="entry name" value="RnjA"/>
    <property type="match status" value="1"/>
</dbReference>
<organism evidence="16 17">
    <name type="scientific">Loigolactobacillus bifermentans DSM 20003</name>
    <dbReference type="NCBI Taxonomy" id="1423726"/>
    <lineage>
        <taxon>Bacteria</taxon>
        <taxon>Bacillati</taxon>
        <taxon>Bacillota</taxon>
        <taxon>Bacilli</taxon>
        <taxon>Lactobacillales</taxon>
        <taxon>Lactobacillaceae</taxon>
        <taxon>Loigolactobacillus</taxon>
    </lineage>
</organism>
<dbReference type="Pfam" id="PF17770">
    <property type="entry name" value="RNase_J_C"/>
    <property type="match status" value="1"/>
</dbReference>
<feature type="binding site" evidence="14">
    <location>
        <position position="444"/>
    </location>
    <ligand>
        <name>Ca(2+)</name>
        <dbReference type="ChEBI" id="CHEBI:29108"/>
    </ligand>
</feature>
<dbReference type="PANTHER" id="PTHR43694:SF4">
    <property type="entry name" value="RIBONUCLEASE J 2"/>
    <property type="match status" value="1"/>
</dbReference>
<keyword evidence="7 11" id="KW-0378">Hydrolase</keyword>
<keyword evidence="14" id="KW-0106">Calcium</keyword>
<comment type="function">
    <text evidence="11">An RNase that has 5'-3' exonuclease and possibly endonuclease activity. Involved in maturation of rRNA and in some organisms also mRNA maturation and/or decay.</text>
</comment>
<feature type="active site" description="Proton donor" evidence="12">
    <location>
        <position position="196"/>
    </location>
</feature>
<evidence type="ECO:0000256" key="2">
    <source>
        <dbReference type="ARBA" id="ARBA00022490"/>
    </source>
</evidence>
<keyword evidence="2 11" id="KW-0963">Cytoplasm</keyword>
<keyword evidence="6 11" id="KW-0255">Endonuclease</keyword>
<dbReference type="NCBIfam" id="TIGR00649">
    <property type="entry name" value="MG423"/>
    <property type="match status" value="1"/>
</dbReference>
<feature type="binding site" evidence="14">
    <location>
        <position position="75"/>
    </location>
    <ligand>
        <name>Zn(2+)</name>
        <dbReference type="ChEBI" id="CHEBI:29105"/>
        <label>1</label>
        <note>catalytic</note>
    </ligand>
</feature>
<dbReference type="GO" id="GO:0004534">
    <property type="term" value="F:5'-3' RNA exonuclease activity"/>
    <property type="evidence" value="ECO:0007669"/>
    <property type="project" value="UniProtKB-UniRule"/>
</dbReference>
<dbReference type="CDD" id="cd07714">
    <property type="entry name" value="RNaseJ_MBL-fold"/>
    <property type="match status" value="1"/>
</dbReference>
<dbReference type="SMART" id="SM00849">
    <property type="entry name" value="Lactamase_B"/>
    <property type="match status" value="1"/>
</dbReference>
<evidence type="ECO:0000256" key="3">
    <source>
        <dbReference type="ARBA" id="ARBA00022552"/>
    </source>
</evidence>
<feature type="active site" description="Proton acceptor" evidence="12">
    <location>
        <position position="369"/>
    </location>
</feature>
<evidence type="ECO:0000313" key="16">
    <source>
        <dbReference type="EMBL" id="KRK34117.1"/>
    </source>
</evidence>
<dbReference type="InterPro" id="IPR036866">
    <property type="entry name" value="RibonucZ/Hydroxyglut_hydro"/>
</dbReference>
<keyword evidence="10 11" id="KW-0694">RNA-binding</keyword>
<dbReference type="Gene3D" id="3.10.20.580">
    <property type="match status" value="1"/>
</dbReference>
<protein>
    <recommendedName>
        <fullName evidence="11">Ribonuclease J</fullName>
        <shortName evidence="11">RNase J</shortName>
        <ecNumber evidence="11">3.1.-.-</ecNumber>
    </recommendedName>
</protein>
<evidence type="ECO:0000256" key="1">
    <source>
        <dbReference type="ARBA" id="ARBA00004496"/>
    </source>
</evidence>
<dbReference type="InterPro" id="IPR041636">
    <property type="entry name" value="RNase_J_C"/>
</dbReference>
<dbReference type="Gene3D" id="3.40.50.10710">
    <property type="entry name" value="Metallo-hydrolase/oxidoreductase"/>
    <property type="match status" value="1"/>
</dbReference>
<dbReference type="GO" id="GO:0004521">
    <property type="term" value="F:RNA endonuclease activity"/>
    <property type="evidence" value="ECO:0007669"/>
    <property type="project" value="UniProtKB-UniRule"/>
</dbReference>
<name>A0A0R1GJ93_9LACO</name>
<evidence type="ECO:0000256" key="7">
    <source>
        <dbReference type="ARBA" id="ARBA00022801"/>
    </source>
</evidence>